<feature type="transmembrane region" description="Helical" evidence="1">
    <location>
        <begin position="40"/>
        <end position="61"/>
    </location>
</feature>
<keyword evidence="3" id="KW-1185">Reference proteome</keyword>
<dbReference type="EMBL" id="JAEHFV010000002">
    <property type="protein sequence ID" value="MBK0369453.1"/>
    <property type="molecule type" value="Genomic_DNA"/>
</dbReference>
<name>A0A934UJF6_9FLAO</name>
<keyword evidence="1" id="KW-0472">Membrane</keyword>
<evidence type="ECO:0000313" key="2">
    <source>
        <dbReference type="EMBL" id="MBK0369453.1"/>
    </source>
</evidence>
<evidence type="ECO:0000313" key="3">
    <source>
        <dbReference type="Proteomes" id="UP000609172"/>
    </source>
</evidence>
<sequence>MKTRIEKQSAEKPSKLGAFLKRGEEHSNILIRGFFKVSYAIWYFFAVILGGLIAAIIAAAAG</sequence>
<organism evidence="2 3">
    <name type="scientific">Flavobacterium agrisoli</name>
    <dbReference type="NCBI Taxonomy" id="2793066"/>
    <lineage>
        <taxon>Bacteria</taxon>
        <taxon>Pseudomonadati</taxon>
        <taxon>Bacteroidota</taxon>
        <taxon>Flavobacteriia</taxon>
        <taxon>Flavobacteriales</taxon>
        <taxon>Flavobacteriaceae</taxon>
        <taxon>Flavobacterium</taxon>
    </lineage>
</organism>
<dbReference type="AlphaFoldDB" id="A0A934UJF6"/>
<evidence type="ECO:0000256" key="1">
    <source>
        <dbReference type="SAM" id="Phobius"/>
    </source>
</evidence>
<keyword evidence="1" id="KW-0812">Transmembrane</keyword>
<accession>A0A934UJF6</accession>
<comment type="caution">
    <text evidence="2">The sequence shown here is derived from an EMBL/GenBank/DDBJ whole genome shotgun (WGS) entry which is preliminary data.</text>
</comment>
<proteinExistence type="predicted"/>
<gene>
    <name evidence="2" type="ORF">I5M07_06335</name>
</gene>
<dbReference type="Proteomes" id="UP000609172">
    <property type="component" value="Unassembled WGS sequence"/>
</dbReference>
<dbReference type="RefSeq" id="WP_200105376.1">
    <property type="nucleotide sequence ID" value="NZ_JAEHFV010000002.1"/>
</dbReference>
<keyword evidence="1" id="KW-1133">Transmembrane helix</keyword>
<reference evidence="2" key="1">
    <citation type="submission" date="2020-12" db="EMBL/GenBank/DDBJ databases">
        <title>Bacterial novel species Flavobacterium sp. SE-1-e isolated from soil.</title>
        <authorList>
            <person name="Jung H.-Y."/>
        </authorList>
    </citation>
    <scope>NUCLEOTIDE SEQUENCE</scope>
    <source>
        <strain evidence="2">SE-1-e</strain>
    </source>
</reference>
<protein>
    <submittedName>
        <fullName evidence="2">Uncharacterized protein</fullName>
    </submittedName>
</protein>